<proteinExistence type="predicted"/>
<comment type="caution">
    <text evidence="4">The sequence shown here is derived from an EMBL/GenBank/DDBJ whole genome shotgun (WGS) entry which is preliminary data.</text>
</comment>
<dbReference type="GO" id="GO:0005518">
    <property type="term" value="F:collagen binding"/>
    <property type="evidence" value="ECO:0007669"/>
    <property type="project" value="TreeGrafter"/>
</dbReference>
<dbReference type="InterPro" id="IPR056585">
    <property type="entry name" value="Leprecan_dom"/>
</dbReference>
<dbReference type="PANTHER" id="PTHR13986">
    <property type="entry name" value="PROTEIN LYSINE HYDROXYLATION COMPLEX COMPONENT"/>
    <property type="match status" value="1"/>
</dbReference>
<dbReference type="InterPro" id="IPR052284">
    <property type="entry name" value="Collagen_mod_leprecan"/>
</dbReference>
<dbReference type="PANTHER" id="PTHR13986:SF8">
    <property type="entry name" value="PROLYL 3-HYDROXYLASE 1-LIKE PROTEIN"/>
    <property type="match status" value="1"/>
</dbReference>
<organism evidence="4 5">
    <name type="scientific">Scyliorhinus torazame</name>
    <name type="common">Cloudy catshark</name>
    <name type="synonym">Catulus torazame</name>
    <dbReference type="NCBI Taxonomy" id="75743"/>
    <lineage>
        <taxon>Eukaryota</taxon>
        <taxon>Metazoa</taxon>
        <taxon>Chordata</taxon>
        <taxon>Craniata</taxon>
        <taxon>Vertebrata</taxon>
        <taxon>Chondrichthyes</taxon>
        <taxon>Elasmobranchii</taxon>
        <taxon>Galeomorphii</taxon>
        <taxon>Galeoidea</taxon>
        <taxon>Carcharhiniformes</taxon>
        <taxon>Scyliorhinidae</taxon>
        <taxon>Scyliorhinus</taxon>
    </lineage>
</organism>
<evidence type="ECO:0000313" key="5">
    <source>
        <dbReference type="Proteomes" id="UP000288216"/>
    </source>
</evidence>
<evidence type="ECO:0000256" key="1">
    <source>
        <dbReference type="ARBA" id="ARBA00022729"/>
    </source>
</evidence>
<reference evidence="4 5" key="1">
    <citation type="journal article" date="2018" name="Nat. Ecol. Evol.">
        <title>Shark genomes provide insights into elasmobranch evolution and the origin of vertebrates.</title>
        <authorList>
            <person name="Hara Y"/>
            <person name="Yamaguchi K"/>
            <person name="Onimaru K"/>
            <person name="Kadota M"/>
            <person name="Koyanagi M"/>
            <person name="Keeley SD"/>
            <person name="Tatsumi K"/>
            <person name="Tanaka K"/>
            <person name="Motone F"/>
            <person name="Kageyama Y"/>
            <person name="Nozu R"/>
            <person name="Adachi N"/>
            <person name="Nishimura O"/>
            <person name="Nakagawa R"/>
            <person name="Tanegashima C"/>
            <person name="Kiyatake I"/>
            <person name="Matsumoto R"/>
            <person name="Murakumo K"/>
            <person name="Nishida K"/>
            <person name="Terakita A"/>
            <person name="Kuratani S"/>
            <person name="Sato K"/>
            <person name="Hyodo S Kuraku.S."/>
        </authorList>
    </citation>
    <scope>NUCLEOTIDE SEQUENCE [LARGE SCALE GENOMIC DNA]</scope>
</reference>
<keyword evidence="1" id="KW-0732">Signal</keyword>
<dbReference type="GO" id="GO:0030199">
    <property type="term" value="P:collagen fibril organization"/>
    <property type="evidence" value="ECO:0007669"/>
    <property type="project" value="TreeGrafter"/>
</dbReference>
<feature type="domain" description="Leprecan-like alpha-helical" evidence="3">
    <location>
        <begin position="1"/>
        <end position="51"/>
    </location>
</feature>
<evidence type="ECO:0000259" key="3">
    <source>
        <dbReference type="Pfam" id="PF23557"/>
    </source>
</evidence>
<protein>
    <recommendedName>
        <fullName evidence="3">Leprecan-like alpha-helical domain-containing protein</fullName>
    </recommendedName>
</protein>
<dbReference type="OrthoDB" id="8517835at2759"/>
<sequence length="55" mass="6400">IKKLGKAVAAAYTFYVVNPEHLEMRQNLEYYRLMAGVKDSDFKDLEAKPHMVITR</sequence>
<evidence type="ECO:0000313" key="4">
    <source>
        <dbReference type="EMBL" id="GCB86425.1"/>
    </source>
</evidence>
<dbReference type="EMBL" id="BFAA01284653">
    <property type="protein sequence ID" value="GCB86425.1"/>
    <property type="molecule type" value="Genomic_DNA"/>
</dbReference>
<name>A0A401QM17_SCYTO</name>
<dbReference type="GO" id="GO:0005783">
    <property type="term" value="C:endoplasmic reticulum"/>
    <property type="evidence" value="ECO:0007669"/>
    <property type="project" value="TreeGrafter"/>
</dbReference>
<dbReference type="Pfam" id="PF23557">
    <property type="entry name" value="TPR_leprecan"/>
    <property type="match status" value="1"/>
</dbReference>
<feature type="non-terminal residue" evidence="4">
    <location>
        <position position="1"/>
    </location>
</feature>
<dbReference type="AlphaFoldDB" id="A0A401QM17"/>
<gene>
    <name evidence="4" type="ORF">scyTo_0027107</name>
</gene>
<keyword evidence="2" id="KW-0325">Glycoprotein</keyword>
<dbReference type="Proteomes" id="UP000288216">
    <property type="component" value="Unassembled WGS sequence"/>
</dbReference>
<keyword evidence="5" id="KW-1185">Reference proteome</keyword>
<evidence type="ECO:0000256" key="2">
    <source>
        <dbReference type="ARBA" id="ARBA00023180"/>
    </source>
</evidence>
<accession>A0A401QM17</accession>
<dbReference type="STRING" id="75743.A0A401QM17"/>